<comment type="caution">
    <text evidence="2">The sequence shown here is derived from an EMBL/GenBank/DDBJ whole genome shotgun (WGS) entry which is preliminary data.</text>
</comment>
<dbReference type="Pfam" id="PF01476">
    <property type="entry name" value="LysM"/>
    <property type="match status" value="2"/>
</dbReference>
<dbReference type="InterPro" id="IPR036779">
    <property type="entry name" value="LysM_dom_sf"/>
</dbReference>
<name>A0A369KUV8_9BACT</name>
<reference evidence="2" key="1">
    <citation type="submission" date="2018-04" db="EMBL/GenBank/DDBJ databases">
        <title>Draft genome sequence of the Candidatus Spirobacillus cienkowskii, a pathogen of freshwater Daphnia species, reconstructed from hemolymph metagenomic reads.</title>
        <authorList>
            <person name="Bresciani L."/>
            <person name="Lemos L.N."/>
            <person name="Wale N."/>
            <person name="Lin J.Y."/>
            <person name="Fernandes G.R."/>
            <person name="Duffy M.A."/>
            <person name="Rodrigues J.M."/>
        </authorList>
    </citation>
    <scope>NUCLEOTIDE SEQUENCE [LARGE SCALE GENOMIC DNA]</scope>
    <source>
        <strain evidence="2">Binning01</strain>
    </source>
</reference>
<dbReference type="AlphaFoldDB" id="A0A369KUV8"/>
<protein>
    <submittedName>
        <fullName evidence="2">LysM peptidoglycan-binding domain-containing protein</fullName>
    </submittedName>
</protein>
<sequence>MSKIILSKINLFKIKNNLIIAITILLLIIFNFKTYSKDSENTINQENCHLYTVENGDSIIKILRKNTIYPIFGINVSLNQFYVLNNRKNSERKNLIKKGQVYCLPKIGDKNLNIEIKKTAEKDKFSNKNCTTYQVKKGDTLISILKSQHLFPVFGKKGSLNKTLAINNKETKNANFLKIKEILCLPNKIENESNSHEEDSKKIENNELLQIEHNFAPLISKNPIVENDPSLNENYKKFLEKNIKKQEDLKIQQDKSDEDQENHEDQLKEKNIIAPIKPKITNKKLIIKKEPEKKQITCNYYKTKEGETYTEILRKNKLFPIYGEEGSFEKNLENNKHITRNNYTFSEGEDLCLENPVATTTVSKNNEEKNFQKVYSEIGSHYLRIIDEDPESQTRAVLLSRLLGRVELGLIQTWNSLMRTNLGIRYEASQIMQSETAIVIGESIFQLIHLNAGIQYQFNPKIYGKFDINYGDELVFRAIDFETIMLEKIPTTKFKLLGGYKLFENQYFNIYGEFGFSLHKPFENEVYKANFGKGYAFAVTANHQNEDWEFQSRLYFSRYWTVIKPINFNYTEVGISFTLATDLPN</sequence>
<proteinExistence type="predicted"/>
<dbReference type="Gene3D" id="3.10.350.10">
    <property type="entry name" value="LysM domain"/>
    <property type="match status" value="2"/>
</dbReference>
<dbReference type="Proteomes" id="UP000253934">
    <property type="component" value="Unassembled WGS sequence"/>
</dbReference>
<accession>A0A369KUV8</accession>
<organism evidence="2 3">
    <name type="scientific">Spirobacillus cienkowskii</name>
    <dbReference type="NCBI Taxonomy" id="495820"/>
    <lineage>
        <taxon>Bacteria</taxon>
        <taxon>Pseudomonadati</taxon>
        <taxon>Bdellovibrionota</taxon>
        <taxon>Oligoflexia</taxon>
        <taxon>Silvanigrellales</taxon>
        <taxon>Spirobacillus</taxon>
    </lineage>
</organism>
<dbReference type="CDD" id="cd00118">
    <property type="entry name" value="LysM"/>
    <property type="match status" value="1"/>
</dbReference>
<dbReference type="InterPro" id="IPR018392">
    <property type="entry name" value="LysM"/>
</dbReference>
<feature type="domain" description="LysM" evidence="1">
    <location>
        <begin position="49"/>
        <end position="104"/>
    </location>
</feature>
<evidence type="ECO:0000259" key="1">
    <source>
        <dbReference type="PROSITE" id="PS51782"/>
    </source>
</evidence>
<dbReference type="EMBL" id="QOVW01000082">
    <property type="protein sequence ID" value="RDB35543.1"/>
    <property type="molecule type" value="Genomic_DNA"/>
</dbReference>
<dbReference type="SMART" id="SM00257">
    <property type="entry name" value="LysM"/>
    <property type="match status" value="2"/>
</dbReference>
<evidence type="ECO:0000313" key="2">
    <source>
        <dbReference type="EMBL" id="RDB35543.1"/>
    </source>
</evidence>
<dbReference type="PROSITE" id="PS51782">
    <property type="entry name" value="LYSM"/>
    <property type="match status" value="1"/>
</dbReference>
<evidence type="ECO:0000313" key="3">
    <source>
        <dbReference type="Proteomes" id="UP000253934"/>
    </source>
</evidence>
<gene>
    <name evidence="2" type="ORF">DCC88_09635</name>
</gene>
<keyword evidence="3" id="KW-1185">Reference proteome</keyword>